<accession>A0A397VLF3</accession>
<evidence type="ECO:0000313" key="2">
    <source>
        <dbReference type="Proteomes" id="UP000266673"/>
    </source>
</evidence>
<protein>
    <submittedName>
        <fullName evidence="1">Uncharacterized protein</fullName>
    </submittedName>
</protein>
<dbReference type="EMBL" id="QKWP01000440">
    <property type="protein sequence ID" value="RIB20006.1"/>
    <property type="molecule type" value="Genomic_DNA"/>
</dbReference>
<proteinExistence type="predicted"/>
<dbReference type="OrthoDB" id="2354161at2759"/>
<name>A0A397VLF3_9GLOM</name>
<reference evidence="1 2" key="1">
    <citation type="submission" date="2018-06" db="EMBL/GenBank/DDBJ databases">
        <title>Comparative genomics reveals the genomic features of Rhizophagus irregularis, R. cerebriforme, R. diaphanum and Gigaspora rosea, and their symbiotic lifestyle signature.</title>
        <authorList>
            <person name="Morin E."/>
            <person name="San Clemente H."/>
            <person name="Chen E.C.H."/>
            <person name="De La Providencia I."/>
            <person name="Hainaut M."/>
            <person name="Kuo A."/>
            <person name="Kohler A."/>
            <person name="Murat C."/>
            <person name="Tang N."/>
            <person name="Roy S."/>
            <person name="Loubradou J."/>
            <person name="Henrissat B."/>
            <person name="Grigoriev I.V."/>
            <person name="Corradi N."/>
            <person name="Roux C."/>
            <person name="Martin F.M."/>
        </authorList>
    </citation>
    <scope>NUCLEOTIDE SEQUENCE [LARGE SCALE GENOMIC DNA]</scope>
    <source>
        <strain evidence="1 2">DAOM 194757</strain>
    </source>
</reference>
<gene>
    <name evidence="1" type="ORF">C2G38_2081787</name>
</gene>
<sequence length="63" mass="7384">MEEWEKIHAQFTQISFEEKTLFVPQVNVQSGPSKPRSPISILPKDPEERQQRVIKMISTLPFM</sequence>
<organism evidence="1 2">
    <name type="scientific">Gigaspora rosea</name>
    <dbReference type="NCBI Taxonomy" id="44941"/>
    <lineage>
        <taxon>Eukaryota</taxon>
        <taxon>Fungi</taxon>
        <taxon>Fungi incertae sedis</taxon>
        <taxon>Mucoromycota</taxon>
        <taxon>Glomeromycotina</taxon>
        <taxon>Glomeromycetes</taxon>
        <taxon>Diversisporales</taxon>
        <taxon>Gigasporaceae</taxon>
        <taxon>Gigaspora</taxon>
    </lineage>
</organism>
<comment type="caution">
    <text evidence="1">The sequence shown here is derived from an EMBL/GenBank/DDBJ whole genome shotgun (WGS) entry which is preliminary data.</text>
</comment>
<dbReference type="AlphaFoldDB" id="A0A397VLF3"/>
<evidence type="ECO:0000313" key="1">
    <source>
        <dbReference type="EMBL" id="RIB20006.1"/>
    </source>
</evidence>
<keyword evidence="2" id="KW-1185">Reference proteome</keyword>
<dbReference type="Proteomes" id="UP000266673">
    <property type="component" value="Unassembled WGS sequence"/>
</dbReference>